<name>A0ABP9GQ72_9ACTN</name>
<accession>A0ABP9GQ72</accession>
<dbReference type="RefSeq" id="WP_345557925.1">
    <property type="nucleotide sequence ID" value="NZ_BAABIK010000023.1"/>
</dbReference>
<keyword evidence="3" id="KW-1185">Reference proteome</keyword>
<gene>
    <name evidence="2" type="ORF">GCM10023224_38460</name>
</gene>
<evidence type="ECO:0000313" key="3">
    <source>
        <dbReference type="Proteomes" id="UP001499993"/>
    </source>
</evidence>
<dbReference type="InterPro" id="IPR043777">
    <property type="entry name" value="DUF5719"/>
</dbReference>
<dbReference type="Proteomes" id="UP001499993">
    <property type="component" value="Unassembled WGS sequence"/>
</dbReference>
<evidence type="ECO:0000313" key="2">
    <source>
        <dbReference type="EMBL" id="GAA4950454.1"/>
    </source>
</evidence>
<protein>
    <recommendedName>
        <fullName evidence="4">Secreted protein</fullName>
    </recommendedName>
</protein>
<evidence type="ECO:0000256" key="1">
    <source>
        <dbReference type="SAM" id="MobiDB-lite"/>
    </source>
</evidence>
<comment type="caution">
    <text evidence="2">The sequence shown here is derived from an EMBL/GenBank/DDBJ whole genome shotgun (WGS) entry which is preliminary data.</text>
</comment>
<feature type="region of interest" description="Disordered" evidence="1">
    <location>
        <begin position="33"/>
        <end position="96"/>
    </location>
</feature>
<reference evidence="3" key="1">
    <citation type="journal article" date="2019" name="Int. J. Syst. Evol. Microbiol.">
        <title>The Global Catalogue of Microorganisms (GCM) 10K type strain sequencing project: providing services to taxonomists for standard genome sequencing and annotation.</title>
        <authorList>
            <consortium name="The Broad Institute Genomics Platform"/>
            <consortium name="The Broad Institute Genome Sequencing Center for Infectious Disease"/>
            <person name="Wu L."/>
            <person name="Ma J."/>
        </authorList>
    </citation>
    <scope>NUCLEOTIDE SEQUENCE [LARGE SCALE GENOMIC DNA]</scope>
    <source>
        <strain evidence="3">JCM 18123</strain>
    </source>
</reference>
<proteinExistence type="predicted"/>
<sequence length="480" mass="48327">MRLIVENRFALLGLVLIALTALFGVAVATRSVGAAPGGAESPDTAPVQSSMRMCPPPQGDDRASQAAAFAVGPDEGGSGGRLSAVENSADAPEVGEPAEAGQLWSADTGGSDRHTVVSARGAAAAGLEVAQTTVGEDGAYATEVRCAEPGISTWFAAPGGTALEELRLLLANPDGDQATANVDVYIADGPVYSEETRGIAVEPHGGTEVQLTDLVQGSRTAVVHVRTNSGRVAASLFADRGGSGQDWVPPTAEPARTHVIPAVPPGGGTKHLLVAAPGDRAVTAQVRLYTDDGRVEHKSLADLSVPPAAGAFLSLEGLMGDKAAAAVVEADGPVVAGVATTRDDGDDTAYSAAAEPLQGPLDGRAVVPANPEGTASRLVFTALERPATAVVTPVAEDGSADGEALRTEIGADRTATAELPAPDGAHAFIVRIQGDVPVYAGRVLTQESGGETATSVQPLVPAPAEVALPAVEDSLTALVE</sequence>
<dbReference type="EMBL" id="BAABIK010000023">
    <property type="protein sequence ID" value="GAA4950454.1"/>
    <property type="molecule type" value="Genomic_DNA"/>
</dbReference>
<organism evidence="2 3">
    <name type="scientific">Streptomonospora halophila</name>
    <dbReference type="NCBI Taxonomy" id="427369"/>
    <lineage>
        <taxon>Bacteria</taxon>
        <taxon>Bacillati</taxon>
        <taxon>Actinomycetota</taxon>
        <taxon>Actinomycetes</taxon>
        <taxon>Streptosporangiales</taxon>
        <taxon>Nocardiopsidaceae</taxon>
        <taxon>Streptomonospora</taxon>
    </lineage>
</organism>
<dbReference type="Pfam" id="PF18986">
    <property type="entry name" value="DUF5719"/>
    <property type="match status" value="1"/>
</dbReference>
<evidence type="ECO:0008006" key="4">
    <source>
        <dbReference type="Google" id="ProtNLM"/>
    </source>
</evidence>